<dbReference type="AlphaFoldDB" id="A0A7J7C6Z3"/>
<evidence type="ECO:0000313" key="2">
    <source>
        <dbReference type="EMBL" id="KAF5729891.1"/>
    </source>
</evidence>
<keyword evidence="3" id="KW-1185">Reference proteome</keyword>
<feature type="transmembrane region" description="Helical" evidence="1">
    <location>
        <begin position="16"/>
        <end position="33"/>
    </location>
</feature>
<dbReference type="InterPro" id="IPR036396">
    <property type="entry name" value="Cyt_P450_sf"/>
</dbReference>
<accession>A0A7J7C6Z3</accession>
<keyword evidence="1" id="KW-0812">Transmembrane</keyword>
<dbReference type="Gene3D" id="1.10.630.10">
    <property type="entry name" value="Cytochrome P450"/>
    <property type="match status" value="1"/>
</dbReference>
<dbReference type="Proteomes" id="UP000593562">
    <property type="component" value="Unassembled WGS sequence"/>
</dbReference>
<proteinExistence type="predicted"/>
<dbReference type="Pfam" id="PF00067">
    <property type="entry name" value="p450"/>
    <property type="match status" value="1"/>
</dbReference>
<protein>
    <submittedName>
        <fullName evidence="2">Uncharacterized protein</fullName>
    </submittedName>
</protein>
<dbReference type="PRINTS" id="PR00463">
    <property type="entry name" value="EP450I"/>
</dbReference>
<keyword evidence="1" id="KW-0472">Membrane</keyword>
<dbReference type="PANTHER" id="PTHR47951:SF3">
    <property type="entry name" value="CYTOCHROME P450, FAMILY 706, SUBFAMILY A, POLYPEPTIDE 4"/>
    <property type="match status" value="1"/>
</dbReference>
<dbReference type="InParanoid" id="A0A7J7C6Z3"/>
<dbReference type="GO" id="GO:0005506">
    <property type="term" value="F:iron ion binding"/>
    <property type="evidence" value="ECO:0007669"/>
    <property type="project" value="InterPro"/>
</dbReference>
<dbReference type="SUPFAM" id="SSF48264">
    <property type="entry name" value="Cytochrome P450"/>
    <property type="match status" value="1"/>
</dbReference>
<dbReference type="EMBL" id="JAAARO010000020">
    <property type="protein sequence ID" value="KAF5729891.1"/>
    <property type="molecule type" value="Genomic_DNA"/>
</dbReference>
<dbReference type="InterPro" id="IPR002401">
    <property type="entry name" value="Cyt_P450_E_grp-I"/>
</dbReference>
<dbReference type="GO" id="GO:0004497">
    <property type="term" value="F:monooxygenase activity"/>
    <property type="evidence" value="ECO:0007669"/>
    <property type="project" value="InterPro"/>
</dbReference>
<sequence length="323" mass="36532">MAPVFSYIHNLISNDILSLLSIVFFTIFLLYSATKWSKSKNKSPLLPPGPIGLPLVGSLPFLDPELHSYFATLARSYGPIFKIRLGLKLGVVISSPTLAREVLKDHDITFANRDVPIVARTLTYGGTDIVWTPYGPEWRMLRKVCVLKMLSNTTLDSVYVLRRREVRETVGYLYSRSGSPVNFGEQVFLTILNVITSMIWGGTVKGEQQRASLGAEFRQMVAEMTELLGKPNISDFFPGLARFDLQGLDKKMKVLAQTFDRIFDMMIDQGLKMDKEGGKDFLHFLLRFKDEEEALTMLHMKALFMNPLVAVPIPRLSDPKLYD</sequence>
<dbReference type="PANTHER" id="PTHR47951">
    <property type="entry name" value="OS08G0547900 PROTEIN"/>
    <property type="match status" value="1"/>
</dbReference>
<dbReference type="InterPro" id="IPR001128">
    <property type="entry name" value="Cyt_P450"/>
</dbReference>
<evidence type="ECO:0000313" key="3">
    <source>
        <dbReference type="Proteomes" id="UP000593562"/>
    </source>
</evidence>
<reference evidence="2 3" key="1">
    <citation type="journal article" date="2020" name="Nat. Commun.">
        <title>Genome of Tripterygium wilfordii and identification of cytochrome P450 involved in triptolide biosynthesis.</title>
        <authorList>
            <person name="Tu L."/>
            <person name="Su P."/>
            <person name="Zhang Z."/>
            <person name="Gao L."/>
            <person name="Wang J."/>
            <person name="Hu T."/>
            <person name="Zhou J."/>
            <person name="Zhang Y."/>
            <person name="Zhao Y."/>
            <person name="Liu Y."/>
            <person name="Song Y."/>
            <person name="Tong Y."/>
            <person name="Lu Y."/>
            <person name="Yang J."/>
            <person name="Xu C."/>
            <person name="Jia M."/>
            <person name="Peters R.J."/>
            <person name="Huang L."/>
            <person name="Gao W."/>
        </authorList>
    </citation>
    <scope>NUCLEOTIDE SEQUENCE [LARGE SCALE GENOMIC DNA]</scope>
    <source>
        <strain evidence="3">cv. XIE 37</strain>
        <tissue evidence="2">Leaf</tissue>
    </source>
</reference>
<organism evidence="2 3">
    <name type="scientific">Tripterygium wilfordii</name>
    <name type="common">Thunder God vine</name>
    <dbReference type="NCBI Taxonomy" id="458696"/>
    <lineage>
        <taxon>Eukaryota</taxon>
        <taxon>Viridiplantae</taxon>
        <taxon>Streptophyta</taxon>
        <taxon>Embryophyta</taxon>
        <taxon>Tracheophyta</taxon>
        <taxon>Spermatophyta</taxon>
        <taxon>Magnoliopsida</taxon>
        <taxon>eudicotyledons</taxon>
        <taxon>Gunneridae</taxon>
        <taxon>Pentapetalae</taxon>
        <taxon>rosids</taxon>
        <taxon>fabids</taxon>
        <taxon>Celastrales</taxon>
        <taxon>Celastraceae</taxon>
        <taxon>Tripterygium</taxon>
    </lineage>
</organism>
<comment type="caution">
    <text evidence="2">The sequence shown here is derived from an EMBL/GenBank/DDBJ whole genome shotgun (WGS) entry which is preliminary data.</text>
</comment>
<dbReference type="GO" id="GO:0016705">
    <property type="term" value="F:oxidoreductase activity, acting on paired donors, with incorporation or reduction of molecular oxygen"/>
    <property type="evidence" value="ECO:0007669"/>
    <property type="project" value="InterPro"/>
</dbReference>
<gene>
    <name evidence="2" type="ORF">HS088_TW20G00257</name>
</gene>
<name>A0A7J7C6Z3_TRIWF</name>
<keyword evidence="1" id="KW-1133">Transmembrane helix</keyword>
<evidence type="ECO:0000256" key="1">
    <source>
        <dbReference type="SAM" id="Phobius"/>
    </source>
</evidence>
<dbReference type="GO" id="GO:0020037">
    <property type="term" value="F:heme binding"/>
    <property type="evidence" value="ECO:0007669"/>
    <property type="project" value="InterPro"/>
</dbReference>